<reference evidence="1 2" key="1">
    <citation type="submission" date="2017-12" db="EMBL/GenBank/DDBJ databases">
        <title>Comparative genomics of Botrytis spp.</title>
        <authorList>
            <person name="Valero-Jimenez C.A."/>
            <person name="Tapia P."/>
            <person name="Veloso J."/>
            <person name="Silva-Moreno E."/>
            <person name="Staats M."/>
            <person name="Valdes J.H."/>
            <person name="Van Kan J.A.L."/>
        </authorList>
    </citation>
    <scope>NUCLEOTIDE SEQUENCE [LARGE SCALE GENOMIC DNA]</scope>
    <source>
        <strain evidence="1 2">Bp0003</strain>
    </source>
</reference>
<comment type="caution">
    <text evidence="1">The sequence shown here is derived from an EMBL/GenBank/DDBJ whole genome shotgun (WGS) entry which is preliminary data.</text>
</comment>
<organism evidence="1 2">
    <name type="scientific">Botrytis paeoniae</name>
    <dbReference type="NCBI Taxonomy" id="278948"/>
    <lineage>
        <taxon>Eukaryota</taxon>
        <taxon>Fungi</taxon>
        <taxon>Dikarya</taxon>
        <taxon>Ascomycota</taxon>
        <taxon>Pezizomycotina</taxon>
        <taxon>Leotiomycetes</taxon>
        <taxon>Helotiales</taxon>
        <taxon>Sclerotiniaceae</taxon>
        <taxon>Botrytis</taxon>
    </lineage>
</organism>
<protein>
    <submittedName>
        <fullName evidence="1">Uncharacterized protein</fullName>
    </submittedName>
</protein>
<evidence type="ECO:0000313" key="1">
    <source>
        <dbReference type="EMBL" id="TGO26758.1"/>
    </source>
</evidence>
<dbReference type="AlphaFoldDB" id="A0A4Z1FSZ0"/>
<sequence>MTGRMIFVLDIVEQMIPETSSLASLVAGYVFVHFRRRPSYTLTLTPEVCLFFYHYADSAMDLDLEFPILSTSMSRQWSETPLIFNTSLSSRILL</sequence>
<evidence type="ECO:0000313" key="2">
    <source>
        <dbReference type="Proteomes" id="UP000297910"/>
    </source>
</evidence>
<gene>
    <name evidence="1" type="ORF">BPAE_0053g00110</name>
</gene>
<proteinExistence type="predicted"/>
<name>A0A4Z1FSZ0_9HELO</name>
<keyword evidence="2" id="KW-1185">Reference proteome</keyword>
<dbReference type="EMBL" id="PQXI01000053">
    <property type="protein sequence ID" value="TGO26758.1"/>
    <property type="molecule type" value="Genomic_DNA"/>
</dbReference>
<accession>A0A4Z1FSZ0</accession>
<dbReference type="Proteomes" id="UP000297910">
    <property type="component" value="Unassembled WGS sequence"/>
</dbReference>